<sequence>MRAPARLLPREPQQFRLPAAAQAFPLTAAVAGPMGRYDSGDHYELVLGLLLKGMAGNI</sequence>
<dbReference type="Proteomes" id="UP001236806">
    <property type="component" value="Unassembled WGS sequence"/>
</dbReference>
<comment type="caution">
    <text evidence="1">The sequence shown here is derived from an EMBL/GenBank/DDBJ whole genome shotgun (WGS) entry which is preliminary data.</text>
</comment>
<evidence type="ECO:0000313" key="1">
    <source>
        <dbReference type="EMBL" id="MDQ0675013.1"/>
    </source>
</evidence>
<accession>A0ABU0PM18</accession>
<name>A0ABU0PM18_9MICC</name>
<gene>
    <name evidence="1" type="ORF">QFZ36_002574</name>
</gene>
<dbReference type="EMBL" id="JAUSXB010000001">
    <property type="protein sequence ID" value="MDQ0675013.1"/>
    <property type="molecule type" value="Genomic_DNA"/>
</dbReference>
<organism evidence="1 2">
    <name type="scientific">Pseudarthrobacter siccitolerans</name>
    <dbReference type="NCBI Taxonomy" id="861266"/>
    <lineage>
        <taxon>Bacteria</taxon>
        <taxon>Bacillati</taxon>
        <taxon>Actinomycetota</taxon>
        <taxon>Actinomycetes</taxon>
        <taxon>Micrococcales</taxon>
        <taxon>Micrococcaceae</taxon>
        <taxon>Pseudarthrobacter</taxon>
    </lineage>
</organism>
<dbReference type="RefSeq" id="WP_306636971.1">
    <property type="nucleotide sequence ID" value="NZ_JAUSXB010000001.1"/>
</dbReference>
<protein>
    <submittedName>
        <fullName evidence="1">Uncharacterized protein</fullName>
    </submittedName>
</protein>
<reference evidence="1 2" key="1">
    <citation type="submission" date="2023-07" db="EMBL/GenBank/DDBJ databases">
        <title>Comparative genomics of wheat-associated soil bacteria to identify genetic determinants of phenazine resistance.</title>
        <authorList>
            <person name="Mouncey N."/>
        </authorList>
    </citation>
    <scope>NUCLEOTIDE SEQUENCE [LARGE SCALE GENOMIC DNA]</scope>
    <source>
        <strain evidence="1 2">W1I3</strain>
    </source>
</reference>
<proteinExistence type="predicted"/>
<evidence type="ECO:0000313" key="2">
    <source>
        <dbReference type="Proteomes" id="UP001236806"/>
    </source>
</evidence>
<keyword evidence="2" id="KW-1185">Reference proteome</keyword>